<dbReference type="SUPFAM" id="SSF53335">
    <property type="entry name" value="S-adenosyl-L-methionine-dependent methyltransferases"/>
    <property type="match status" value="1"/>
</dbReference>
<dbReference type="PROSITE" id="PS00094">
    <property type="entry name" value="C5_MTASE_1"/>
    <property type="match status" value="1"/>
</dbReference>
<dbReference type="InterPro" id="IPR029063">
    <property type="entry name" value="SAM-dependent_MTases_sf"/>
</dbReference>
<keyword evidence="4" id="KW-0680">Restriction system</keyword>
<gene>
    <name evidence="7" type="ORF">K6K41_23365</name>
</gene>
<keyword evidence="2 6" id="KW-0808">Transferase</keyword>
<dbReference type="EMBL" id="CP081869">
    <property type="protein sequence ID" value="QZN99602.1"/>
    <property type="molecule type" value="Genomic_DNA"/>
</dbReference>
<evidence type="ECO:0000256" key="3">
    <source>
        <dbReference type="ARBA" id="ARBA00022691"/>
    </source>
</evidence>
<organism evidence="7 8">
    <name type="scientific">Chenggangzhangella methanolivorans</name>
    <dbReference type="NCBI Taxonomy" id="1437009"/>
    <lineage>
        <taxon>Bacteria</taxon>
        <taxon>Pseudomonadati</taxon>
        <taxon>Pseudomonadota</taxon>
        <taxon>Alphaproteobacteria</taxon>
        <taxon>Hyphomicrobiales</taxon>
        <taxon>Methylopilaceae</taxon>
        <taxon>Chenggangzhangella</taxon>
    </lineage>
</organism>
<accession>A0A9E6R7F8</accession>
<evidence type="ECO:0000256" key="6">
    <source>
        <dbReference type="PROSITE-ProRule" id="PRU01016"/>
    </source>
</evidence>
<name>A0A9E6R7F8_9HYPH</name>
<dbReference type="REBASE" id="559300">
    <property type="entry name" value="M.CmeCHL1ORF23365P"/>
</dbReference>
<dbReference type="PROSITE" id="PS51679">
    <property type="entry name" value="SAM_MT_C5"/>
    <property type="match status" value="1"/>
</dbReference>
<comment type="similarity">
    <text evidence="6">Belongs to the class I-like SAM-binding methyltransferase superfamily. C5-methyltransferase family.</text>
</comment>
<dbReference type="Proteomes" id="UP000825701">
    <property type="component" value="Chromosome"/>
</dbReference>
<evidence type="ECO:0000313" key="8">
    <source>
        <dbReference type="Proteomes" id="UP000825701"/>
    </source>
</evidence>
<dbReference type="Gene3D" id="3.40.50.150">
    <property type="entry name" value="Vaccinia Virus protein VP39"/>
    <property type="match status" value="1"/>
</dbReference>
<comment type="catalytic activity">
    <reaction evidence="5">
        <text>a 2'-deoxycytidine in DNA + S-adenosyl-L-methionine = a 5-methyl-2'-deoxycytidine in DNA + S-adenosyl-L-homocysteine + H(+)</text>
        <dbReference type="Rhea" id="RHEA:13681"/>
        <dbReference type="Rhea" id="RHEA-COMP:11369"/>
        <dbReference type="Rhea" id="RHEA-COMP:11370"/>
        <dbReference type="ChEBI" id="CHEBI:15378"/>
        <dbReference type="ChEBI" id="CHEBI:57856"/>
        <dbReference type="ChEBI" id="CHEBI:59789"/>
        <dbReference type="ChEBI" id="CHEBI:85452"/>
        <dbReference type="ChEBI" id="CHEBI:85454"/>
        <dbReference type="EC" id="2.1.1.37"/>
    </reaction>
</comment>
<proteinExistence type="inferred from homology"/>
<dbReference type="GO" id="GO:0032259">
    <property type="term" value="P:methylation"/>
    <property type="evidence" value="ECO:0007669"/>
    <property type="project" value="UniProtKB-KW"/>
</dbReference>
<sequence>MLDYGSLFSGLETAAVAWHPLGWSTRFVSEVDATACAVLEERLPHVPNLGDVTAIDFDFRAVAAGSVDVVIGGSPCQSFSFAGDRSGLQDPRGMLALRYTEIIDATDPAVCVWENVEGALSTEGGRGFGALLGALSGHGGPLQPPTGSGWTDFGWVHGPRRNLAWRILDGRFFGRAARVRRARFRRGQVLDPTLTLIGSLPEREMSPVAVARVYRRSRSRGKPLPSALIAFLGPDPADTEA</sequence>
<dbReference type="Pfam" id="PF00145">
    <property type="entry name" value="DNA_methylase"/>
    <property type="match status" value="1"/>
</dbReference>
<dbReference type="InterPro" id="IPR018117">
    <property type="entry name" value="C5_DNA_meth_AS"/>
</dbReference>
<evidence type="ECO:0000256" key="4">
    <source>
        <dbReference type="ARBA" id="ARBA00022747"/>
    </source>
</evidence>
<evidence type="ECO:0000256" key="1">
    <source>
        <dbReference type="ARBA" id="ARBA00022603"/>
    </source>
</evidence>
<dbReference type="GO" id="GO:0003886">
    <property type="term" value="F:DNA (cytosine-5-)-methyltransferase activity"/>
    <property type="evidence" value="ECO:0007669"/>
    <property type="project" value="UniProtKB-EC"/>
</dbReference>
<dbReference type="AlphaFoldDB" id="A0A9E6R7F8"/>
<protein>
    <submittedName>
        <fullName evidence="7">DNA cytosine methyltransferase</fullName>
    </submittedName>
</protein>
<keyword evidence="1 6" id="KW-0489">Methyltransferase</keyword>
<dbReference type="KEGG" id="cmet:K6K41_23365"/>
<dbReference type="RefSeq" id="WP_261402692.1">
    <property type="nucleotide sequence ID" value="NZ_CP081869.1"/>
</dbReference>
<evidence type="ECO:0000313" key="7">
    <source>
        <dbReference type="EMBL" id="QZN99602.1"/>
    </source>
</evidence>
<feature type="active site" evidence="6">
    <location>
        <position position="76"/>
    </location>
</feature>
<dbReference type="InterPro" id="IPR001525">
    <property type="entry name" value="C5_MeTfrase"/>
</dbReference>
<keyword evidence="8" id="KW-1185">Reference proteome</keyword>
<dbReference type="GO" id="GO:0009307">
    <property type="term" value="P:DNA restriction-modification system"/>
    <property type="evidence" value="ECO:0007669"/>
    <property type="project" value="UniProtKB-KW"/>
</dbReference>
<keyword evidence="3 6" id="KW-0949">S-adenosyl-L-methionine</keyword>
<reference evidence="7" key="1">
    <citation type="submission" date="2021-08" db="EMBL/GenBank/DDBJ databases">
        <authorList>
            <person name="Zhang H."/>
            <person name="Xu M."/>
            <person name="Yu Z."/>
            <person name="Yang L."/>
            <person name="Cai Y."/>
        </authorList>
    </citation>
    <scope>NUCLEOTIDE SEQUENCE</scope>
    <source>
        <strain evidence="7">CHL1</strain>
    </source>
</reference>
<evidence type="ECO:0000256" key="2">
    <source>
        <dbReference type="ARBA" id="ARBA00022679"/>
    </source>
</evidence>
<evidence type="ECO:0000256" key="5">
    <source>
        <dbReference type="ARBA" id="ARBA00047422"/>
    </source>
</evidence>